<dbReference type="PROSITE" id="PS00893">
    <property type="entry name" value="NUDIX_BOX"/>
    <property type="match status" value="1"/>
</dbReference>
<proteinExistence type="inferred from homology"/>
<dbReference type="HOGENOM" id="CLU_037162_14_1_11"/>
<sequence length="211" mass="22988">MSAEHLLQYILWPCPGHHSGARVVRVDLMANPIPSAPGRRTNAPLPSAIGAHVAPAQQHPVQASLPTVEEVSAGGVVVDTSDGELRVAIIARLNRGGRLEWCLPKGHPEGRENNEEAAVREIAEETGIEGNILAPLGSIDYWFTVSGHRVHKTVHHFLLRATGGELTIENDPDQEAVDAAWVPIQELARKLSFPNERRIADLAREVLPEHL</sequence>
<name>A1RC99_PAEAT</name>
<reference evidence="4 5" key="1">
    <citation type="journal article" date="2006" name="PLoS Genet.">
        <title>Secrets of soil survival revealed by the genome sequence of Arthrobacter aurescens TC1.</title>
        <authorList>
            <person name="Mongodin E.F."/>
            <person name="Shapir N."/>
            <person name="Daugherty S.C."/>
            <person name="DeBoy R.T."/>
            <person name="Emerson J.B."/>
            <person name="Shvartzbeyn A."/>
            <person name="Radune D."/>
            <person name="Vamathevan J."/>
            <person name="Riggs F."/>
            <person name="Grinberg V."/>
            <person name="Khouri H."/>
            <person name="Wackett L.P."/>
            <person name="Nelson K.E."/>
            <person name="Sadowsky M.J."/>
        </authorList>
    </citation>
    <scope>NUCLEOTIDE SEQUENCE [LARGE SCALE GENOMIC DNA]</scope>
    <source>
        <strain evidence="4 5">TC1</strain>
    </source>
</reference>
<dbReference type="InterPro" id="IPR000086">
    <property type="entry name" value="NUDIX_hydrolase_dom"/>
</dbReference>
<evidence type="ECO:0000256" key="2">
    <source>
        <dbReference type="ARBA" id="ARBA00022801"/>
    </source>
</evidence>
<comment type="similarity">
    <text evidence="1">Belongs to the Nudix hydrolase family.</text>
</comment>
<evidence type="ECO:0000256" key="1">
    <source>
        <dbReference type="ARBA" id="ARBA00005582"/>
    </source>
</evidence>
<dbReference type="InterPro" id="IPR015797">
    <property type="entry name" value="NUDIX_hydrolase-like_dom_sf"/>
</dbReference>
<dbReference type="InterPro" id="IPR020084">
    <property type="entry name" value="NUDIX_hydrolase_CS"/>
</dbReference>
<dbReference type="Gene3D" id="3.90.79.10">
    <property type="entry name" value="Nucleoside Triphosphate Pyrophosphohydrolase"/>
    <property type="match status" value="1"/>
</dbReference>
<gene>
    <name evidence="4" type="ordered locus">AAur_4195</name>
</gene>
<evidence type="ECO:0000313" key="4">
    <source>
        <dbReference type="EMBL" id="ABM08656.1"/>
    </source>
</evidence>
<dbReference type="EMBL" id="CP000474">
    <property type="protein sequence ID" value="ABM08656.1"/>
    <property type="molecule type" value="Genomic_DNA"/>
</dbReference>
<keyword evidence="5" id="KW-1185">Reference proteome</keyword>
<dbReference type="GO" id="GO:0016787">
    <property type="term" value="F:hydrolase activity"/>
    <property type="evidence" value="ECO:0007669"/>
    <property type="project" value="UniProtKB-KW"/>
</dbReference>
<accession>A1RC99</accession>
<dbReference type="KEGG" id="aau:AAur_4195"/>
<dbReference type="CDD" id="cd03673">
    <property type="entry name" value="NUDIX_Ap6A_hydrolase"/>
    <property type="match status" value="1"/>
</dbReference>
<dbReference type="PANTHER" id="PTHR43736">
    <property type="entry name" value="ADP-RIBOSE PYROPHOSPHATASE"/>
    <property type="match status" value="1"/>
</dbReference>
<evidence type="ECO:0000259" key="3">
    <source>
        <dbReference type="PROSITE" id="PS51462"/>
    </source>
</evidence>
<dbReference type="Pfam" id="PF00293">
    <property type="entry name" value="NUDIX"/>
    <property type="match status" value="1"/>
</dbReference>
<feature type="domain" description="Nudix hydrolase" evidence="3">
    <location>
        <begin position="68"/>
        <end position="205"/>
    </location>
</feature>
<dbReference type="PROSITE" id="PS51462">
    <property type="entry name" value="NUDIX"/>
    <property type="match status" value="1"/>
</dbReference>
<organism evidence="4 5">
    <name type="scientific">Paenarthrobacter aurescens (strain TC1)</name>
    <dbReference type="NCBI Taxonomy" id="290340"/>
    <lineage>
        <taxon>Bacteria</taxon>
        <taxon>Bacillati</taxon>
        <taxon>Actinomycetota</taxon>
        <taxon>Actinomycetes</taxon>
        <taxon>Micrococcales</taxon>
        <taxon>Micrococcaceae</taxon>
        <taxon>Paenarthrobacter</taxon>
    </lineage>
</organism>
<keyword evidence="2" id="KW-0378">Hydrolase</keyword>
<dbReference type="STRING" id="290340.AAur_4195"/>
<dbReference type="PANTHER" id="PTHR43736:SF1">
    <property type="entry name" value="DIHYDRONEOPTERIN TRIPHOSPHATE DIPHOSPHATASE"/>
    <property type="match status" value="1"/>
</dbReference>
<dbReference type="AlphaFoldDB" id="A1RC99"/>
<protein>
    <submittedName>
        <fullName evidence="4">MutT/nudix family protein</fullName>
    </submittedName>
</protein>
<dbReference type="SUPFAM" id="SSF55811">
    <property type="entry name" value="Nudix"/>
    <property type="match status" value="1"/>
</dbReference>
<evidence type="ECO:0000313" key="5">
    <source>
        <dbReference type="Proteomes" id="UP000000637"/>
    </source>
</evidence>
<dbReference type="eggNOG" id="COG0494">
    <property type="taxonomic scope" value="Bacteria"/>
</dbReference>
<dbReference type="Proteomes" id="UP000000637">
    <property type="component" value="Chromosome"/>
</dbReference>